<feature type="compositionally biased region" description="Basic and acidic residues" evidence="1">
    <location>
        <begin position="43"/>
        <end position="53"/>
    </location>
</feature>
<feature type="region of interest" description="Disordered" evidence="1">
    <location>
        <begin position="11"/>
        <end position="83"/>
    </location>
</feature>
<comment type="caution">
    <text evidence="2">The sequence shown here is derived from an EMBL/GenBank/DDBJ whole genome shotgun (WGS) entry which is preliminary data.</text>
</comment>
<keyword evidence="3" id="KW-1185">Reference proteome</keyword>
<accession>A0AAD3M7A0</accession>
<name>A0AAD3M7A0_LATJO</name>
<evidence type="ECO:0000313" key="3">
    <source>
        <dbReference type="Proteomes" id="UP001279410"/>
    </source>
</evidence>
<reference evidence="2" key="1">
    <citation type="submission" date="2022-08" db="EMBL/GenBank/DDBJ databases">
        <title>Genome sequencing of akame (Lates japonicus).</title>
        <authorList>
            <person name="Hashiguchi Y."/>
            <person name="Takahashi H."/>
        </authorList>
    </citation>
    <scope>NUCLEOTIDE SEQUENCE</scope>
    <source>
        <strain evidence="2">Kochi</strain>
    </source>
</reference>
<feature type="compositionally biased region" description="Polar residues" evidence="1">
    <location>
        <begin position="110"/>
        <end position="131"/>
    </location>
</feature>
<feature type="region of interest" description="Disordered" evidence="1">
    <location>
        <begin position="110"/>
        <end position="142"/>
    </location>
</feature>
<proteinExistence type="predicted"/>
<dbReference type="AlphaFoldDB" id="A0AAD3M7A0"/>
<gene>
    <name evidence="2" type="ORF">AKAME5_000263100</name>
</gene>
<evidence type="ECO:0000313" key="2">
    <source>
        <dbReference type="EMBL" id="GLD48696.1"/>
    </source>
</evidence>
<evidence type="ECO:0000256" key="1">
    <source>
        <dbReference type="SAM" id="MobiDB-lite"/>
    </source>
</evidence>
<protein>
    <submittedName>
        <fullName evidence="2">Uncharacterized protein</fullName>
    </submittedName>
</protein>
<organism evidence="2 3">
    <name type="scientific">Lates japonicus</name>
    <name type="common">Japanese lates</name>
    <dbReference type="NCBI Taxonomy" id="270547"/>
    <lineage>
        <taxon>Eukaryota</taxon>
        <taxon>Metazoa</taxon>
        <taxon>Chordata</taxon>
        <taxon>Craniata</taxon>
        <taxon>Vertebrata</taxon>
        <taxon>Euteleostomi</taxon>
        <taxon>Actinopterygii</taxon>
        <taxon>Neopterygii</taxon>
        <taxon>Teleostei</taxon>
        <taxon>Neoteleostei</taxon>
        <taxon>Acanthomorphata</taxon>
        <taxon>Carangaria</taxon>
        <taxon>Carangaria incertae sedis</taxon>
        <taxon>Centropomidae</taxon>
        <taxon>Lates</taxon>
    </lineage>
</organism>
<dbReference type="Proteomes" id="UP001279410">
    <property type="component" value="Unassembled WGS sequence"/>
</dbReference>
<dbReference type="EMBL" id="BRZM01000006">
    <property type="protein sequence ID" value="GLD48696.1"/>
    <property type="molecule type" value="Genomic_DNA"/>
</dbReference>
<sequence length="260" mass="28478">MGQTLLCCCGSEKPPLPPRGREEEACNVAPTASLSPPPTKKRREVERSSKVHGSEALVSSVPGVLSQPLSPHVSEEESQGQITPTPTFFTNKACFLAARSRAKGRMFSPKQNKNKLMSCPNCSHRGSSRSTGCRPLPSDPGGDLSRCQGGQVARMHSAPVNYVHDLSGVQTTVRYETTQIQRWGGLALTQRWWRGVRGKRRRGGESRHDRDEAKTGHGLTVFFMLGRKKEAMLYRGCSLPHQHTAAATSGHQQQPAREKG</sequence>